<comment type="caution">
    <text evidence="3">The sequence shown here is derived from an EMBL/GenBank/DDBJ whole genome shotgun (WGS) entry which is preliminary data.</text>
</comment>
<feature type="region of interest" description="Disordered" evidence="1">
    <location>
        <begin position="134"/>
        <end position="177"/>
    </location>
</feature>
<accession>A0A2T5G2J8</accession>
<keyword evidence="2" id="KW-1133">Transmembrane helix</keyword>
<feature type="transmembrane region" description="Helical" evidence="2">
    <location>
        <begin position="107"/>
        <end position="128"/>
    </location>
</feature>
<dbReference type="RefSeq" id="WP_107966598.1">
    <property type="nucleotide sequence ID" value="NZ_NWBU01000004.1"/>
</dbReference>
<dbReference type="AlphaFoldDB" id="A0A2T5G2J8"/>
<reference evidence="3 4" key="1">
    <citation type="submission" date="2017-09" db="EMBL/GenBank/DDBJ databases">
        <title>Sphingomonas panjinensis sp.nov., isolated from oil-contaminated soil.</title>
        <authorList>
            <person name="Wang L."/>
            <person name="Chen L."/>
        </authorList>
    </citation>
    <scope>NUCLEOTIDE SEQUENCE [LARGE SCALE GENOMIC DNA]</scope>
    <source>
        <strain evidence="3 4">FW-11</strain>
    </source>
</reference>
<proteinExistence type="predicted"/>
<protein>
    <recommendedName>
        <fullName evidence="5">Cyclase dehydrase</fullName>
    </recommendedName>
</protein>
<evidence type="ECO:0008006" key="5">
    <source>
        <dbReference type="Google" id="ProtNLM"/>
    </source>
</evidence>
<dbReference type="OrthoDB" id="6166765at2"/>
<keyword evidence="4" id="KW-1185">Reference proteome</keyword>
<sequence>MNQLHHDDGGTRGSLTSADRIARSLGWLSIGLGVAELAAPRLLARSLGLEGKERLIRAYGAREMVSGVGALSANPAPAIWSRAGGDALDLATLARGLKADGGRRRNVGIAMAAVAGIAAIDIACASMLTAQNRRPKTGGLRDYSGRSGFPQPPEAMRGKAARVAAQPSAVMPQMQPA</sequence>
<evidence type="ECO:0000256" key="2">
    <source>
        <dbReference type="SAM" id="Phobius"/>
    </source>
</evidence>
<evidence type="ECO:0000313" key="3">
    <source>
        <dbReference type="EMBL" id="PTQ13365.1"/>
    </source>
</evidence>
<name>A0A2T5G2J8_9SPHN</name>
<evidence type="ECO:0000313" key="4">
    <source>
        <dbReference type="Proteomes" id="UP000244162"/>
    </source>
</evidence>
<keyword evidence="2" id="KW-0472">Membrane</keyword>
<dbReference type="Proteomes" id="UP000244162">
    <property type="component" value="Unassembled WGS sequence"/>
</dbReference>
<keyword evidence="2" id="KW-0812">Transmembrane</keyword>
<evidence type="ECO:0000256" key="1">
    <source>
        <dbReference type="SAM" id="MobiDB-lite"/>
    </source>
</evidence>
<dbReference type="EMBL" id="NWBU01000004">
    <property type="protein sequence ID" value="PTQ13365.1"/>
    <property type="molecule type" value="Genomic_DNA"/>
</dbReference>
<organism evidence="3 4">
    <name type="scientific">Sphingomonas oleivorans</name>
    <dbReference type="NCBI Taxonomy" id="1735121"/>
    <lineage>
        <taxon>Bacteria</taxon>
        <taxon>Pseudomonadati</taxon>
        <taxon>Pseudomonadota</taxon>
        <taxon>Alphaproteobacteria</taxon>
        <taxon>Sphingomonadales</taxon>
        <taxon>Sphingomonadaceae</taxon>
        <taxon>Sphingomonas</taxon>
    </lineage>
</organism>
<gene>
    <name evidence="3" type="ORF">CLG96_04510</name>
</gene>